<evidence type="ECO:0000313" key="1">
    <source>
        <dbReference type="EMBL" id="EWC64135.1"/>
    </source>
</evidence>
<protein>
    <submittedName>
        <fullName evidence="1">Uncharacterized protein</fullName>
    </submittedName>
</protein>
<evidence type="ECO:0000313" key="2">
    <source>
        <dbReference type="Proteomes" id="UP000019277"/>
    </source>
</evidence>
<proteinExistence type="predicted"/>
<dbReference type="RefSeq" id="WP_035278268.1">
    <property type="nucleotide sequence ID" value="NZ_AYXG01000020.1"/>
</dbReference>
<organism evidence="1 2">
    <name type="scientific">Actinokineospora spheciospongiae</name>
    <dbReference type="NCBI Taxonomy" id="909613"/>
    <lineage>
        <taxon>Bacteria</taxon>
        <taxon>Bacillati</taxon>
        <taxon>Actinomycetota</taxon>
        <taxon>Actinomycetes</taxon>
        <taxon>Pseudonocardiales</taxon>
        <taxon>Pseudonocardiaceae</taxon>
        <taxon>Actinokineospora</taxon>
    </lineage>
</organism>
<keyword evidence="2" id="KW-1185">Reference proteome</keyword>
<sequence>MLRKRPSPREIARDQLCALYEEIGYDSPVEQRLGLGLLAALIDLTDRLEIIGTPVDDSLR</sequence>
<name>W7ITB3_9PSEU</name>
<reference evidence="1 2" key="1">
    <citation type="journal article" date="2014" name="Genome Announc.">
        <title>Draft Genome Sequence of the Antitrypanosomally Active Sponge-Associated Bacterium Actinokineospora sp. Strain EG49.</title>
        <authorList>
            <person name="Harjes J."/>
            <person name="Ryu T."/>
            <person name="Abdelmohsen U.R."/>
            <person name="Moitinho-Silva L."/>
            <person name="Horn H."/>
            <person name="Ravasi T."/>
            <person name="Hentschel U."/>
        </authorList>
    </citation>
    <scope>NUCLEOTIDE SEQUENCE [LARGE SCALE GENOMIC DNA]</scope>
    <source>
        <strain evidence="1 2">EG49</strain>
    </source>
</reference>
<dbReference type="AlphaFoldDB" id="W7ITB3"/>
<dbReference type="Proteomes" id="UP000019277">
    <property type="component" value="Unassembled WGS sequence"/>
</dbReference>
<comment type="caution">
    <text evidence="1">The sequence shown here is derived from an EMBL/GenBank/DDBJ whole genome shotgun (WGS) entry which is preliminary data.</text>
</comment>
<accession>W7ITB3</accession>
<dbReference type="EMBL" id="AYXG01000020">
    <property type="protein sequence ID" value="EWC64135.1"/>
    <property type="molecule type" value="Genomic_DNA"/>
</dbReference>
<gene>
    <name evidence="1" type="ORF">UO65_0461</name>
</gene>